<dbReference type="Proteomes" id="UP001204524">
    <property type="component" value="Unassembled WGS sequence"/>
</dbReference>
<name>A0ABT1KW19_9ACTN</name>
<dbReference type="RefSeq" id="WP_254181163.1">
    <property type="nucleotide sequence ID" value="NZ_JANARS010000003.1"/>
</dbReference>
<proteinExistence type="predicted"/>
<accession>A0ABT1KW19</accession>
<evidence type="ECO:0000313" key="2">
    <source>
        <dbReference type="Proteomes" id="UP001204524"/>
    </source>
</evidence>
<evidence type="ECO:0000313" key="1">
    <source>
        <dbReference type="EMBL" id="MCP3421955.1"/>
    </source>
</evidence>
<comment type="caution">
    <text evidence="1">The sequence shown here is derived from an EMBL/GenBank/DDBJ whole genome shotgun (WGS) entry which is preliminary data.</text>
</comment>
<protein>
    <submittedName>
        <fullName evidence="1">Uncharacterized protein</fullName>
    </submittedName>
</protein>
<keyword evidence="2" id="KW-1185">Reference proteome</keyword>
<dbReference type="EMBL" id="JANARS010000003">
    <property type="protein sequence ID" value="MCP3421955.1"/>
    <property type="molecule type" value="Genomic_DNA"/>
</dbReference>
<organism evidence="1 2">
    <name type="scientific">Nocardioides pinisoli</name>
    <dbReference type="NCBI Taxonomy" id="2950279"/>
    <lineage>
        <taxon>Bacteria</taxon>
        <taxon>Bacillati</taxon>
        <taxon>Actinomycetota</taxon>
        <taxon>Actinomycetes</taxon>
        <taxon>Propionibacteriales</taxon>
        <taxon>Nocardioidaceae</taxon>
        <taxon>Nocardioides</taxon>
    </lineage>
</organism>
<gene>
    <name evidence="1" type="ORF">NCI01_09125</name>
</gene>
<sequence length="75" mass="8956">MYRVAYAPGPDDAPDRDRIVRDFAGTTGREAQDEAHRWAASRNRLRPPELRSQWPWVLERWNARTQDWELVSHIR</sequence>
<reference evidence="1 2" key="1">
    <citation type="submission" date="2022-06" db="EMBL/GenBank/DDBJ databases">
        <authorList>
            <person name="So Y."/>
        </authorList>
    </citation>
    <scope>NUCLEOTIDE SEQUENCE [LARGE SCALE GENOMIC DNA]</scope>
    <source>
        <strain evidence="1 2">STR3</strain>
    </source>
</reference>